<evidence type="ECO:0000256" key="2">
    <source>
        <dbReference type="ARBA" id="ARBA00009565"/>
    </source>
</evidence>
<evidence type="ECO:0000256" key="1">
    <source>
        <dbReference type="ARBA" id="ARBA00004141"/>
    </source>
</evidence>
<dbReference type="InterPro" id="IPR030417">
    <property type="entry name" value="MS4A"/>
</dbReference>
<dbReference type="GeneTree" id="ENSGT00510000051675"/>
<evidence type="ECO:0000256" key="3">
    <source>
        <dbReference type="ARBA" id="ARBA00022692"/>
    </source>
</evidence>
<protein>
    <submittedName>
        <fullName evidence="8">Uncharacterized protein</fullName>
    </submittedName>
</protein>
<evidence type="ECO:0000256" key="7">
    <source>
        <dbReference type="SAM" id="Phobius"/>
    </source>
</evidence>
<evidence type="ECO:0000256" key="6">
    <source>
        <dbReference type="SAM" id="MobiDB-lite"/>
    </source>
</evidence>
<evidence type="ECO:0000256" key="5">
    <source>
        <dbReference type="ARBA" id="ARBA00023136"/>
    </source>
</evidence>
<keyword evidence="5 7" id="KW-0472">Membrane</keyword>
<dbReference type="Proteomes" id="UP000694548">
    <property type="component" value="Chromosome sgr05"/>
</dbReference>
<feature type="transmembrane region" description="Helical" evidence="7">
    <location>
        <begin position="55"/>
        <end position="80"/>
    </location>
</feature>
<dbReference type="AlphaFoldDB" id="A0A8C6NLH4"/>
<keyword evidence="4 7" id="KW-1133">Transmembrane helix</keyword>
<organism evidence="8 9">
    <name type="scientific">Nothobranchius furzeri</name>
    <name type="common">Turquoise killifish</name>
    <dbReference type="NCBI Taxonomy" id="105023"/>
    <lineage>
        <taxon>Eukaryota</taxon>
        <taxon>Metazoa</taxon>
        <taxon>Chordata</taxon>
        <taxon>Craniata</taxon>
        <taxon>Vertebrata</taxon>
        <taxon>Euteleostomi</taxon>
        <taxon>Actinopterygii</taxon>
        <taxon>Neopterygii</taxon>
        <taxon>Teleostei</taxon>
        <taxon>Neoteleostei</taxon>
        <taxon>Acanthomorphata</taxon>
        <taxon>Ovalentaria</taxon>
        <taxon>Atherinomorphae</taxon>
        <taxon>Cyprinodontiformes</taxon>
        <taxon>Nothobranchiidae</taxon>
        <taxon>Nothobranchius</taxon>
    </lineage>
</organism>
<dbReference type="PANTHER" id="PTHR23320:SF125">
    <property type="entry name" value="TRANSMEMBRANE PROTEIN 176L.1-RELATED"/>
    <property type="match status" value="1"/>
</dbReference>
<dbReference type="Ensembl" id="ENSNFUT00015009985.1">
    <property type="protein sequence ID" value="ENSNFUP00015009503.1"/>
    <property type="gene ID" value="ENSNFUG00015004619.1"/>
</dbReference>
<feature type="transmembrane region" description="Helical" evidence="7">
    <location>
        <begin position="195"/>
        <end position="218"/>
    </location>
</feature>
<feature type="transmembrane region" description="Helical" evidence="7">
    <location>
        <begin position="86"/>
        <end position="110"/>
    </location>
</feature>
<comment type="subcellular location">
    <subcellularLocation>
        <location evidence="1">Membrane</location>
        <topology evidence="1">Multi-pass membrane protein</topology>
    </subcellularLocation>
</comment>
<evidence type="ECO:0000313" key="8">
    <source>
        <dbReference type="Ensembl" id="ENSNFUP00015009503.1"/>
    </source>
</evidence>
<comment type="similarity">
    <text evidence="2">Belongs to the MS4A family.</text>
</comment>
<dbReference type="GO" id="GO:0016020">
    <property type="term" value="C:membrane"/>
    <property type="evidence" value="ECO:0007669"/>
    <property type="project" value="UniProtKB-SubCell"/>
</dbReference>
<dbReference type="Pfam" id="PF04103">
    <property type="entry name" value="CD20"/>
    <property type="match status" value="1"/>
</dbReference>
<feature type="transmembrane region" description="Helical" evidence="7">
    <location>
        <begin position="117"/>
        <end position="140"/>
    </location>
</feature>
<evidence type="ECO:0000313" key="9">
    <source>
        <dbReference type="Proteomes" id="UP000694548"/>
    </source>
</evidence>
<name>A0A8C6NLH4_NOTFU</name>
<reference evidence="8" key="1">
    <citation type="submission" date="2014-08" db="EMBL/GenBank/DDBJ databases">
        <authorList>
            <person name="Senf B."/>
            <person name="Petzold A."/>
            <person name="Downie B.R."/>
            <person name="Koch P."/>
            <person name="Platzer M."/>
        </authorList>
    </citation>
    <scope>NUCLEOTIDE SEQUENCE [LARGE SCALE GENOMIC DNA]</scope>
    <source>
        <strain evidence="8">GRZ</strain>
    </source>
</reference>
<proteinExistence type="inferred from homology"/>
<accession>A0A8C6NLH4</accession>
<dbReference type="PANTHER" id="PTHR23320">
    <property type="entry name" value="MEMBRANE-SPANNING 4-DOMAINS SUBFAMILY A MS4A -RELATED"/>
    <property type="match status" value="1"/>
</dbReference>
<keyword evidence="9" id="KW-1185">Reference proteome</keyword>
<dbReference type="InterPro" id="IPR007237">
    <property type="entry name" value="CD20-like"/>
</dbReference>
<reference evidence="8" key="2">
    <citation type="submission" date="2025-08" db="UniProtKB">
        <authorList>
            <consortium name="Ensembl"/>
        </authorList>
    </citation>
    <scope>IDENTIFICATION</scope>
</reference>
<evidence type="ECO:0000256" key="4">
    <source>
        <dbReference type="ARBA" id="ARBA00022989"/>
    </source>
</evidence>
<reference evidence="8" key="3">
    <citation type="submission" date="2025-09" db="UniProtKB">
        <authorList>
            <consortium name="Ensembl"/>
        </authorList>
    </citation>
    <scope>IDENTIFICATION</scope>
</reference>
<feature type="region of interest" description="Disordered" evidence="6">
    <location>
        <begin position="253"/>
        <end position="276"/>
    </location>
</feature>
<sequence length="276" mass="30638">MSVTMSKADGVTVFTVASDPDSQWPPLCQILKSLCYSRVCCSVSPQLKKIQRTSLSVLGALQIMIGLLNIGLGIIIHQSYFEGGWFVVYIGLPYWLGVLVILFGIMCILSERYPSPCLVILNVTLNLTGIAFAITGIVLYSCSVPLSRYWSNCNRTDYYSGYWQRTTQSPSAEEINLKNKCLEGEDLIVMLMRGMYGVLIILCVLELCIVISVVVMGIKALKTRNKKTNKLAVRIVSYSPFKTKEGRRNCCLPSSDDGDDEELFNPLLEDNTKSAA</sequence>
<gene>
    <name evidence="8" type="primary">LOC107379128</name>
</gene>
<keyword evidence="3 7" id="KW-0812">Transmembrane</keyword>